<gene>
    <name evidence="2" type="ORF">CYMTET_44750</name>
</gene>
<name>A0AAE0C0U1_9CHLO</name>
<organism evidence="2 3">
    <name type="scientific">Cymbomonas tetramitiformis</name>
    <dbReference type="NCBI Taxonomy" id="36881"/>
    <lineage>
        <taxon>Eukaryota</taxon>
        <taxon>Viridiplantae</taxon>
        <taxon>Chlorophyta</taxon>
        <taxon>Pyramimonadophyceae</taxon>
        <taxon>Pyramimonadales</taxon>
        <taxon>Pyramimonadaceae</taxon>
        <taxon>Cymbomonas</taxon>
    </lineage>
</organism>
<comment type="caution">
    <text evidence="2">The sequence shown here is derived from an EMBL/GenBank/DDBJ whole genome shotgun (WGS) entry which is preliminary data.</text>
</comment>
<evidence type="ECO:0000259" key="1">
    <source>
        <dbReference type="PROSITE" id="PS50800"/>
    </source>
</evidence>
<evidence type="ECO:0000313" key="2">
    <source>
        <dbReference type="EMBL" id="KAK3245699.1"/>
    </source>
</evidence>
<dbReference type="EMBL" id="LGRX02030390">
    <property type="protein sequence ID" value="KAK3245699.1"/>
    <property type="molecule type" value="Genomic_DNA"/>
</dbReference>
<dbReference type="InterPro" id="IPR003034">
    <property type="entry name" value="SAP_dom"/>
</dbReference>
<reference evidence="2 3" key="1">
    <citation type="journal article" date="2015" name="Genome Biol. Evol.">
        <title>Comparative Genomics of a Bacterivorous Green Alga Reveals Evolutionary Causalities and Consequences of Phago-Mixotrophic Mode of Nutrition.</title>
        <authorList>
            <person name="Burns J.A."/>
            <person name="Paasch A."/>
            <person name="Narechania A."/>
            <person name="Kim E."/>
        </authorList>
    </citation>
    <scope>NUCLEOTIDE SEQUENCE [LARGE SCALE GENOMIC DNA]</scope>
    <source>
        <strain evidence="2 3">PLY_AMNH</strain>
    </source>
</reference>
<dbReference type="SUPFAM" id="SSF68906">
    <property type="entry name" value="SAP domain"/>
    <property type="match status" value="1"/>
</dbReference>
<evidence type="ECO:0000313" key="3">
    <source>
        <dbReference type="Proteomes" id="UP001190700"/>
    </source>
</evidence>
<feature type="domain" description="SAP" evidence="1">
    <location>
        <begin position="10"/>
        <end position="44"/>
    </location>
</feature>
<keyword evidence="3" id="KW-1185">Reference proteome</keyword>
<protein>
    <recommendedName>
        <fullName evidence="1">SAP domain-containing protein</fullName>
    </recommendedName>
</protein>
<dbReference type="Proteomes" id="UP001190700">
    <property type="component" value="Unassembled WGS sequence"/>
</dbReference>
<proteinExistence type="predicted"/>
<dbReference type="Gene3D" id="1.10.720.30">
    <property type="entry name" value="SAP domain"/>
    <property type="match status" value="1"/>
</dbReference>
<dbReference type="SMART" id="SM00513">
    <property type="entry name" value="SAP"/>
    <property type="match status" value="1"/>
</dbReference>
<dbReference type="PROSITE" id="PS50800">
    <property type="entry name" value="SAP"/>
    <property type="match status" value="1"/>
</dbReference>
<sequence length="181" mass="19569">MIEASLKSYVQAFRLKELKDCLGRLSLSRQGRKQDLVLRMLSIFQEAHVAGSSKLRPSAINPTHAARIVEDVYFEMMGTPRQALASGACAPLPSHAASASAASAQHGAADASGAVRCICGDNRDLGTMVMCEVSRTLRVPGVRRNALSSASRRFPVNFVQGRVKQAHQNNRRRTLVGDPQG</sequence>
<dbReference type="InterPro" id="IPR036361">
    <property type="entry name" value="SAP_dom_sf"/>
</dbReference>
<dbReference type="AlphaFoldDB" id="A0AAE0C0U1"/>
<accession>A0AAE0C0U1</accession>